<dbReference type="InterPro" id="IPR016163">
    <property type="entry name" value="Ald_DH_C"/>
</dbReference>
<dbReference type="AlphaFoldDB" id="A0A410GBU9"/>
<dbReference type="NCBIfam" id="TIGR01780">
    <property type="entry name" value="SSADH"/>
    <property type="match status" value="1"/>
</dbReference>
<dbReference type="GO" id="GO:0004777">
    <property type="term" value="F:succinate-semialdehyde dehydrogenase (NAD+) activity"/>
    <property type="evidence" value="ECO:0007669"/>
    <property type="project" value="TreeGrafter"/>
</dbReference>
<organism evidence="4 5">
    <name type="scientific">Pollutimonas thiosulfatoxidans</name>
    <dbReference type="NCBI Taxonomy" id="2028345"/>
    <lineage>
        <taxon>Bacteria</taxon>
        <taxon>Pseudomonadati</taxon>
        <taxon>Pseudomonadota</taxon>
        <taxon>Betaproteobacteria</taxon>
        <taxon>Burkholderiales</taxon>
        <taxon>Alcaligenaceae</taxon>
        <taxon>Pollutimonas</taxon>
    </lineage>
</organism>
<evidence type="ECO:0000259" key="3">
    <source>
        <dbReference type="Pfam" id="PF00171"/>
    </source>
</evidence>
<dbReference type="InterPro" id="IPR015590">
    <property type="entry name" value="Aldehyde_DH_dom"/>
</dbReference>
<dbReference type="GO" id="GO:0005829">
    <property type="term" value="C:cytosol"/>
    <property type="evidence" value="ECO:0007669"/>
    <property type="project" value="TreeGrafter"/>
</dbReference>
<dbReference type="Proteomes" id="UP000283474">
    <property type="component" value="Chromosome"/>
</dbReference>
<dbReference type="Pfam" id="PF00171">
    <property type="entry name" value="Aldedh"/>
    <property type="match status" value="1"/>
</dbReference>
<keyword evidence="2 4" id="KW-0560">Oxidoreductase</keyword>
<dbReference type="InterPro" id="IPR010102">
    <property type="entry name" value="Succ_semiAld_DH"/>
</dbReference>
<dbReference type="InterPro" id="IPR016161">
    <property type="entry name" value="Ald_DH/histidinol_DH"/>
</dbReference>
<keyword evidence="5" id="KW-1185">Reference proteome</keyword>
<dbReference type="FunFam" id="3.40.605.10:FF:000005">
    <property type="entry name" value="Succinate-semialdehyde dehydrogenase I"/>
    <property type="match status" value="1"/>
</dbReference>
<feature type="domain" description="Aldehyde dehydrogenase" evidence="3">
    <location>
        <begin position="26"/>
        <end position="488"/>
    </location>
</feature>
<dbReference type="PANTHER" id="PTHR43353">
    <property type="entry name" value="SUCCINATE-SEMIALDEHYDE DEHYDROGENASE, MITOCHONDRIAL"/>
    <property type="match status" value="1"/>
</dbReference>
<dbReference type="CDD" id="cd07103">
    <property type="entry name" value="ALDH_F5_SSADH_GabD"/>
    <property type="match status" value="1"/>
</dbReference>
<dbReference type="RefSeq" id="WP_128354827.1">
    <property type="nucleotide sequence ID" value="NZ_CP022987.1"/>
</dbReference>
<comment type="similarity">
    <text evidence="1">Belongs to the aldehyde dehydrogenase family.</text>
</comment>
<dbReference type="EMBL" id="CP022987">
    <property type="protein sequence ID" value="QAA93777.1"/>
    <property type="molecule type" value="Genomic_DNA"/>
</dbReference>
<reference evidence="4 5" key="1">
    <citation type="submission" date="2017-08" db="EMBL/GenBank/DDBJ databases">
        <authorList>
            <person name="Park S.-J."/>
            <person name="Kim H."/>
        </authorList>
    </citation>
    <scope>NUCLEOTIDE SEQUENCE [LARGE SCALE GENOMIC DNA]</scope>
    <source>
        <strain evidence="5">ye3</strain>
    </source>
</reference>
<name>A0A410GBU9_9BURK</name>
<dbReference type="GO" id="GO:0009450">
    <property type="term" value="P:gamma-aminobutyric acid catabolic process"/>
    <property type="evidence" value="ECO:0007669"/>
    <property type="project" value="InterPro"/>
</dbReference>
<dbReference type="OrthoDB" id="6187633at2"/>
<evidence type="ECO:0000313" key="4">
    <source>
        <dbReference type="EMBL" id="QAA93777.1"/>
    </source>
</evidence>
<dbReference type="Gene3D" id="3.40.605.10">
    <property type="entry name" value="Aldehyde Dehydrogenase, Chain A, domain 1"/>
    <property type="match status" value="1"/>
</dbReference>
<dbReference type="EC" id="1.2.1.16" evidence="4"/>
<gene>
    <name evidence="4" type="primary">gabD</name>
    <name evidence="4" type="ORF">CKA81_07975</name>
</gene>
<accession>A0A410GBU9</accession>
<dbReference type="KEGG" id="pus:CKA81_07975"/>
<dbReference type="InterPro" id="IPR050740">
    <property type="entry name" value="Aldehyde_DH_Superfamily"/>
</dbReference>
<dbReference type="Gene3D" id="3.40.309.10">
    <property type="entry name" value="Aldehyde Dehydrogenase, Chain A, domain 2"/>
    <property type="match status" value="1"/>
</dbReference>
<dbReference type="FunFam" id="3.40.309.10:FF:000004">
    <property type="entry name" value="Succinate-semialdehyde dehydrogenase I"/>
    <property type="match status" value="1"/>
</dbReference>
<dbReference type="InterPro" id="IPR016160">
    <property type="entry name" value="Ald_DH_CS_CYS"/>
</dbReference>
<proteinExistence type="inferred from homology"/>
<protein>
    <submittedName>
        <fullName evidence="4">Succinate-semialdehyde dehydrogenase (NADP(+))</fullName>
        <ecNumber evidence="4">1.2.1.16</ecNumber>
    </submittedName>
</protein>
<dbReference type="PANTHER" id="PTHR43353:SF5">
    <property type="entry name" value="SUCCINATE-SEMIALDEHYDE DEHYDROGENASE, MITOCHONDRIAL"/>
    <property type="match status" value="1"/>
</dbReference>
<evidence type="ECO:0000256" key="1">
    <source>
        <dbReference type="ARBA" id="ARBA00009986"/>
    </source>
</evidence>
<sequence length="493" mass="53246">MNVTDLPHPLKDPALFKTQSYIDGTWVHAPDGSTFAVDNPANGKPIAQVDNMGVADAENAIRAANKAFRPWRARTGKERAEILRRWFDLIIANAEDLAQLMTLEQGKPIAESRGEIVYGASFVEWFAEQAKRVSGDIMASPNKANRMLVMREPIGVCAAITPWNFPNAMITRKVAPALAAGCTVILKPAEQTPLSALALAELAHRAGIPAGVLNIITADSERSIDIGKTLCDSPVVRKLTFTGSTPVGRILMQQSAPTLKKLSLELGGHAPFIVFEDADLDAAVEGAMIAKYRNAGQTCVCTNRIYVHASVYDSFLEKFTAKVTNLKVGDGFTDQVTQGPLIDDAAVAKVREHVKDALGKGAKIATGGKDHAMGGRFFQPTVLSDITEEMLCMREETFGPLAPVVKFTDEAHVIELANNTEYGLASYFYSRDVARIFRVAEALEYGMVGVNTGLISNEVAPFGGVKQSGLGREGSVYGMDDFMEIKYVCLGGM</sequence>
<evidence type="ECO:0000313" key="5">
    <source>
        <dbReference type="Proteomes" id="UP000283474"/>
    </source>
</evidence>
<dbReference type="PROSITE" id="PS00070">
    <property type="entry name" value="ALDEHYDE_DEHYDR_CYS"/>
    <property type="match status" value="1"/>
</dbReference>
<dbReference type="SUPFAM" id="SSF53720">
    <property type="entry name" value="ALDH-like"/>
    <property type="match status" value="1"/>
</dbReference>
<evidence type="ECO:0000256" key="2">
    <source>
        <dbReference type="ARBA" id="ARBA00023002"/>
    </source>
</evidence>
<dbReference type="InterPro" id="IPR016162">
    <property type="entry name" value="Ald_DH_N"/>
</dbReference>